<dbReference type="Proteomes" id="UP001431783">
    <property type="component" value="Unassembled WGS sequence"/>
</dbReference>
<proteinExistence type="predicted"/>
<gene>
    <name evidence="1" type="ORF">WA026_005497</name>
</gene>
<dbReference type="InterPro" id="IPR052436">
    <property type="entry name" value="LTO1_adapter"/>
</dbReference>
<organism evidence="1 2">
    <name type="scientific">Henosepilachna vigintioctopunctata</name>
    <dbReference type="NCBI Taxonomy" id="420089"/>
    <lineage>
        <taxon>Eukaryota</taxon>
        <taxon>Metazoa</taxon>
        <taxon>Ecdysozoa</taxon>
        <taxon>Arthropoda</taxon>
        <taxon>Hexapoda</taxon>
        <taxon>Insecta</taxon>
        <taxon>Pterygota</taxon>
        <taxon>Neoptera</taxon>
        <taxon>Endopterygota</taxon>
        <taxon>Coleoptera</taxon>
        <taxon>Polyphaga</taxon>
        <taxon>Cucujiformia</taxon>
        <taxon>Coccinelloidea</taxon>
        <taxon>Coccinellidae</taxon>
        <taxon>Epilachninae</taxon>
        <taxon>Epilachnini</taxon>
        <taxon>Henosepilachna</taxon>
    </lineage>
</organism>
<sequence>MVDKKFDKDINDIFDDILFSEEKISQQGFEEGYRVGATQENTEAYHLGYHRGAEIGAELGFYYSFINHYIETHQSERAQISDKLSKTISSLKDSIEKFPHNNDENTDLKDSLSNIRVKFKLVCSLLKVNVSFSEGGELTF</sequence>
<comment type="caution">
    <text evidence="1">The sequence shown here is derived from an EMBL/GenBank/DDBJ whole genome shotgun (WGS) entry which is preliminary data.</text>
</comment>
<name>A0AAW1TT24_9CUCU</name>
<evidence type="ECO:0000313" key="1">
    <source>
        <dbReference type="EMBL" id="KAK9874677.1"/>
    </source>
</evidence>
<protein>
    <submittedName>
        <fullName evidence="1">Uncharacterized protein</fullName>
    </submittedName>
</protein>
<dbReference type="PANTHER" id="PTHR28532">
    <property type="entry name" value="GEO13458P1"/>
    <property type="match status" value="1"/>
</dbReference>
<dbReference type="PANTHER" id="PTHR28532:SF1">
    <property type="entry name" value="ORAL CANCER OVEREXPRESSED 1"/>
    <property type="match status" value="1"/>
</dbReference>
<reference evidence="1 2" key="1">
    <citation type="submission" date="2023-03" db="EMBL/GenBank/DDBJ databases">
        <title>Genome insight into feeding habits of ladybird beetles.</title>
        <authorList>
            <person name="Li H.-S."/>
            <person name="Huang Y.-H."/>
            <person name="Pang H."/>
        </authorList>
    </citation>
    <scope>NUCLEOTIDE SEQUENCE [LARGE SCALE GENOMIC DNA]</scope>
    <source>
        <strain evidence="1">SYSU_2023b</strain>
        <tissue evidence="1">Whole body</tissue>
    </source>
</reference>
<keyword evidence="2" id="KW-1185">Reference proteome</keyword>
<accession>A0AAW1TT24</accession>
<evidence type="ECO:0000313" key="2">
    <source>
        <dbReference type="Proteomes" id="UP001431783"/>
    </source>
</evidence>
<dbReference type="EMBL" id="JARQZJ010000032">
    <property type="protein sequence ID" value="KAK9874677.1"/>
    <property type="molecule type" value="Genomic_DNA"/>
</dbReference>
<dbReference type="AlphaFoldDB" id="A0AAW1TT24"/>